<protein>
    <submittedName>
        <fullName evidence="8">GtrA family protein</fullName>
    </submittedName>
</protein>
<evidence type="ECO:0000256" key="3">
    <source>
        <dbReference type="ARBA" id="ARBA00022692"/>
    </source>
</evidence>
<dbReference type="PANTHER" id="PTHR38459:SF1">
    <property type="entry name" value="PROPHAGE BACTOPRENOL-LINKED GLUCOSE TRANSLOCASE HOMOLOG"/>
    <property type="match status" value="1"/>
</dbReference>
<evidence type="ECO:0000313" key="8">
    <source>
        <dbReference type="EMBL" id="XDO97639.1"/>
    </source>
</evidence>
<dbReference type="EMBL" id="CP158375">
    <property type="protein sequence ID" value="XDO97639.1"/>
    <property type="molecule type" value="Genomic_DNA"/>
</dbReference>
<gene>
    <name evidence="8" type="ORF">ABOZ73_04250</name>
</gene>
<proteinExistence type="inferred from homology"/>
<evidence type="ECO:0000256" key="5">
    <source>
        <dbReference type="ARBA" id="ARBA00023136"/>
    </source>
</evidence>
<keyword evidence="4 6" id="KW-1133">Transmembrane helix</keyword>
<evidence type="ECO:0000259" key="7">
    <source>
        <dbReference type="Pfam" id="PF04138"/>
    </source>
</evidence>
<dbReference type="GO" id="GO:0000271">
    <property type="term" value="P:polysaccharide biosynthetic process"/>
    <property type="evidence" value="ECO:0007669"/>
    <property type="project" value="InterPro"/>
</dbReference>
<feature type="transmembrane region" description="Helical" evidence="6">
    <location>
        <begin position="77"/>
        <end position="98"/>
    </location>
</feature>
<comment type="similarity">
    <text evidence="2">Belongs to the GtrA family.</text>
</comment>
<dbReference type="PANTHER" id="PTHR38459">
    <property type="entry name" value="PROPHAGE BACTOPRENOL-LINKED GLUCOSE TRANSLOCASE HOMOLOG"/>
    <property type="match status" value="1"/>
</dbReference>
<feature type="domain" description="GtrA/DPMS transmembrane" evidence="7">
    <location>
        <begin position="12"/>
        <end position="129"/>
    </location>
</feature>
<evidence type="ECO:0000256" key="4">
    <source>
        <dbReference type="ARBA" id="ARBA00022989"/>
    </source>
</evidence>
<keyword evidence="5 6" id="KW-0472">Membrane</keyword>
<keyword evidence="3 6" id="KW-0812">Transmembrane</keyword>
<dbReference type="InterPro" id="IPR051401">
    <property type="entry name" value="GtrA_CellWall_Glycosyl"/>
</dbReference>
<sequence length="136" mass="14676">MSFRNFVRDAFRYGLVGVVNTLVGFSIIIGLEQGFGVNPYLANAGGYAVGVMVSFVLKRRYVFGKGRSVREAGPRYLASVAFSFALNQGVLFLAHAVLPDGPLAEIAAQLSGMCVYTVVLFVLSRYWVFPAARAAA</sequence>
<dbReference type="AlphaFoldDB" id="A0AB39KWI9"/>
<comment type="subcellular location">
    <subcellularLocation>
        <location evidence="1">Membrane</location>
        <topology evidence="1">Multi-pass membrane protein</topology>
    </subcellularLocation>
</comment>
<accession>A0AB39KWI9</accession>
<organism evidence="8">
    <name type="scientific">Caulobacter sp. 73W</name>
    <dbReference type="NCBI Taxonomy" id="3161137"/>
    <lineage>
        <taxon>Bacteria</taxon>
        <taxon>Pseudomonadati</taxon>
        <taxon>Pseudomonadota</taxon>
        <taxon>Alphaproteobacteria</taxon>
        <taxon>Caulobacterales</taxon>
        <taxon>Caulobacteraceae</taxon>
        <taxon>Caulobacter</taxon>
    </lineage>
</organism>
<dbReference type="GO" id="GO:0005886">
    <property type="term" value="C:plasma membrane"/>
    <property type="evidence" value="ECO:0007669"/>
    <property type="project" value="TreeGrafter"/>
</dbReference>
<feature type="transmembrane region" description="Helical" evidence="6">
    <location>
        <begin position="12"/>
        <end position="31"/>
    </location>
</feature>
<name>A0AB39KWI9_9CAUL</name>
<dbReference type="RefSeq" id="WP_369060997.1">
    <property type="nucleotide sequence ID" value="NZ_CP158375.1"/>
</dbReference>
<evidence type="ECO:0000256" key="6">
    <source>
        <dbReference type="SAM" id="Phobius"/>
    </source>
</evidence>
<evidence type="ECO:0000256" key="1">
    <source>
        <dbReference type="ARBA" id="ARBA00004141"/>
    </source>
</evidence>
<feature type="transmembrane region" description="Helical" evidence="6">
    <location>
        <begin position="37"/>
        <end position="57"/>
    </location>
</feature>
<dbReference type="InterPro" id="IPR007267">
    <property type="entry name" value="GtrA_DPMS_TM"/>
</dbReference>
<feature type="transmembrane region" description="Helical" evidence="6">
    <location>
        <begin position="110"/>
        <end position="128"/>
    </location>
</feature>
<reference evidence="8" key="1">
    <citation type="submission" date="2024-06" db="EMBL/GenBank/DDBJ databases">
        <title>Caulobacter inopinatus, sp. nov.</title>
        <authorList>
            <person name="Donachie S.P."/>
        </authorList>
    </citation>
    <scope>NUCLEOTIDE SEQUENCE</scope>
    <source>
        <strain evidence="8">73W</strain>
    </source>
</reference>
<dbReference type="Pfam" id="PF04138">
    <property type="entry name" value="GtrA_DPMS_TM"/>
    <property type="match status" value="1"/>
</dbReference>
<evidence type="ECO:0000256" key="2">
    <source>
        <dbReference type="ARBA" id="ARBA00009399"/>
    </source>
</evidence>